<keyword evidence="2" id="KW-1185">Reference proteome</keyword>
<dbReference type="SUPFAM" id="SSF52266">
    <property type="entry name" value="SGNH hydrolase"/>
    <property type="match status" value="1"/>
</dbReference>
<reference evidence="2" key="1">
    <citation type="journal article" date="2019" name="Int. J. Syst. Evol. Microbiol.">
        <title>The Global Catalogue of Microorganisms (GCM) 10K type strain sequencing project: providing services to taxonomists for standard genome sequencing and annotation.</title>
        <authorList>
            <consortium name="The Broad Institute Genomics Platform"/>
            <consortium name="The Broad Institute Genome Sequencing Center for Infectious Disease"/>
            <person name="Wu L."/>
            <person name="Ma J."/>
        </authorList>
    </citation>
    <scope>NUCLEOTIDE SEQUENCE [LARGE SCALE GENOMIC DNA]</scope>
    <source>
        <strain evidence="2">KCTC 52042</strain>
    </source>
</reference>
<dbReference type="EMBL" id="JBHULI010000005">
    <property type="protein sequence ID" value="MFD2531603.1"/>
    <property type="molecule type" value="Genomic_DNA"/>
</dbReference>
<accession>A0ABW5JFV5</accession>
<dbReference type="Gene3D" id="3.40.50.1110">
    <property type="entry name" value="SGNH hydrolase"/>
    <property type="match status" value="1"/>
</dbReference>
<evidence type="ECO:0000313" key="2">
    <source>
        <dbReference type="Proteomes" id="UP001597460"/>
    </source>
</evidence>
<gene>
    <name evidence="1" type="ORF">ACFSVN_04005</name>
</gene>
<sequence>MRTKIFLFGLSLLLLQGCGYEFPTSSTAEEPDLKELNLDRMTIIGSTISAGYMNGALYNEGESHSYGALIDSLLNMDSFTPLSIDSKYGYNRNTGSGILGRFYLSFRNPIQDWPARYNEDGEAISNFNGDINQVTNFSIPGLKSFQIDDSDALSGNTYFDRILDKGVNESLLDLALQQDPTVVLFEPGTEDILGHVTLGAAGEVDPLATDISYSDLTPESVFEDNLNDAINRILNESSSEIFMLNIPDFTPMSYFSELIWYFSPSEWASITTGSYPPFGLYFDFNQDVQEHNSTADREERRPTIVFDGTGGNAFRSKVIQDKYLSDAQNNEGDTIPKYRQMTDDDHFLYNVERIYTERIQNDEVTFGSYQPIDDMFILTKTEKEVAEERREAYNAIIENIAANNTRVHLVDFAGLIEGVNNGLVSYDGVTYSLGFDNKTVVSADGYTLNHRGQALLANEIIKVMNANFGSNISSIDVNGLKGTDIKLDF</sequence>
<proteinExistence type="predicted"/>
<protein>
    <submittedName>
        <fullName evidence="1">Uncharacterized protein</fullName>
    </submittedName>
</protein>
<dbReference type="InterPro" id="IPR036514">
    <property type="entry name" value="SGNH_hydro_sf"/>
</dbReference>
<comment type="caution">
    <text evidence="1">The sequence shown here is derived from an EMBL/GenBank/DDBJ whole genome shotgun (WGS) entry which is preliminary data.</text>
</comment>
<dbReference type="RefSeq" id="WP_390298961.1">
    <property type="nucleotide sequence ID" value="NZ_JBHULI010000005.1"/>
</dbReference>
<evidence type="ECO:0000313" key="1">
    <source>
        <dbReference type="EMBL" id="MFD2531603.1"/>
    </source>
</evidence>
<name>A0ABW5JFV5_9BACT</name>
<organism evidence="1 2">
    <name type="scientific">Gracilimonas halophila</name>
    <dbReference type="NCBI Taxonomy" id="1834464"/>
    <lineage>
        <taxon>Bacteria</taxon>
        <taxon>Pseudomonadati</taxon>
        <taxon>Balneolota</taxon>
        <taxon>Balneolia</taxon>
        <taxon>Balneolales</taxon>
        <taxon>Balneolaceae</taxon>
        <taxon>Gracilimonas</taxon>
    </lineage>
</organism>
<dbReference type="Proteomes" id="UP001597460">
    <property type="component" value="Unassembled WGS sequence"/>
</dbReference>
<dbReference type="PROSITE" id="PS51257">
    <property type="entry name" value="PROKAR_LIPOPROTEIN"/>
    <property type="match status" value="1"/>
</dbReference>